<protein>
    <submittedName>
        <fullName evidence="2">Uncharacterized protein</fullName>
    </submittedName>
</protein>
<feature type="compositionally biased region" description="Acidic residues" evidence="1">
    <location>
        <begin position="302"/>
        <end position="319"/>
    </location>
</feature>
<gene>
    <name evidence="2" type="ORF">SNEC2469_LOCUS34156</name>
</gene>
<keyword evidence="3" id="KW-1185">Reference proteome</keyword>
<comment type="caution">
    <text evidence="2">The sequence shown here is derived from an EMBL/GenBank/DDBJ whole genome shotgun (WGS) entry which is preliminary data.</text>
</comment>
<feature type="non-terminal residue" evidence="2">
    <location>
        <position position="1"/>
    </location>
</feature>
<reference evidence="2" key="1">
    <citation type="submission" date="2021-02" db="EMBL/GenBank/DDBJ databases">
        <authorList>
            <person name="Dougan E. K."/>
            <person name="Rhodes N."/>
            <person name="Thang M."/>
            <person name="Chan C."/>
        </authorList>
    </citation>
    <scope>NUCLEOTIDE SEQUENCE</scope>
</reference>
<evidence type="ECO:0000313" key="2">
    <source>
        <dbReference type="EMBL" id="CAE7941114.1"/>
    </source>
</evidence>
<sequence>MADDTYAALLDLALTCKDGGPKPLRTRDGDGRWGREDLSAWETWRVRQDTIRIFRMLFVWMVSAAAAKEACEKLPDFLIEHPEDPKEFMDAATHGERREWTSLWAFPEVQFIKEELGWHWWQFDQGPLGHPRRKPTRVLSSVQCPRELHGVRGPSVVSEEECDHDGGGFRSSSWASWAPQLKQVIKTEVELSLAGATLERVMKLDNSFMEHLQRDHIPYRRDCKACLAGAFRGHVHRRIVAPDAWCLSLDCIGPAKQGEDELLKRVKYGLIATLAVPDVLGKLLQPAEPGDEDDGGGVGPVLDEDPLYEEDADADDEGEPQTAAEK</sequence>
<evidence type="ECO:0000256" key="1">
    <source>
        <dbReference type="SAM" id="MobiDB-lite"/>
    </source>
</evidence>
<dbReference type="AlphaFoldDB" id="A0A813CDK1"/>
<dbReference type="OrthoDB" id="446493at2759"/>
<accession>A0A813CDK1</accession>
<proteinExistence type="predicted"/>
<feature type="region of interest" description="Disordered" evidence="1">
    <location>
        <begin position="284"/>
        <end position="326"/>
    </location>
</feature>
<dbReference type="Proteomes" id="UP000601435">
    <property type="component" value="Unassembled WGS sequence"/>
</dbReference>
<evidence type="ECO:0000313" key="3">
    <source>
        <dbReference type="Proteomes" id="UP000601435"/>
    </source>
</evidence>
<dbReference type="EMBL" id="CAJNJA010093155">
    <property type="protein sequence ID" value="CAE7941114.1"/>
    <property type="molecule type" value="Genomic_DNA"/>
</dbReference>
<name>A0A813CDK1_9DINO</name>
<organism evidence="2 3">
    <name type="scientific">Symbiodinium necroappetens</name>
    <dbReference type="NCBI Taxonomy" id="1628268"/>
    <lineage>
        <taxon>Eukaryota</taxon>
        <taxon>Sar</taxon>
        <taxon>Alveolata</taxon>
        <taxon>Dinophyceae</taxon>
        <taxon>Suessiales</taxon>
        <taxon>Symbiodiniaceae</taxon>
        <taxon>Symbiodinium</taxon>
    </lineage>
</organism>